<dbReference type="GO" id="GO:0020037">
    <property type="term" value="F:heme binding"/>
    <property type="evidence" value="ECO:0007669"/>
    <property type="project" value="InterPro"/>
</dbReference>
<evidence type="ECO:0000256" key="2">
    <source>
        <dbReference type="ARBA" id="ARBA00022723"/>
    </source>
</evidence>
<evidence type="ECO:0000313" key="6">
    <source>
        <dbReference type="EMBL" id="SFG52932.1"/>
    </source>
</evidence>
<keyword evidence="3 4" id="KW-0408">Iron</keyword>
<dbReference type="RefSeq" id="WP_198064152.1">
    <property type="nucleotide sequence ID" value="NZ_FOOU01000008.1"/>
</dbReference>
<accession>A0A1I2SJS8</accession>
<proteinExistence type="predicted"/>
<dbReference type="InterPro" id="IPR009056">
    <property type="entry name" value="Cyt_c-like_dom"/>
</dbReference>
<evidence type="ECO:0000256" key="4">
    <source>
        <dbReference type="PROSITE-ProRule" id="PRU00433"/>
    </source>
</evidence>
<keyword evidence="7" id="KW-1185">Reference proteome</keyword>
<reference evidence="7" key="1">
    <citation type="submission" date="2016-10" db="EMBL/GenBank/DDBJ databases">
        <authorList>
            <person name="Varghese N."/>
            <person name="Submissions S."/>
        </authorList>
    </citation>
    <scope>NUCLEOTIDE SEQUENCE [LARGE SCALE GENOMIC DNA]</scope>
    <source>
        <strain evidence="7">CGMCC 1.10971</strain>
    </source>
</reference>
<evidence type="ECO:0000256" key="3">
    <source>
        <dbReference type="ARBA" id="ARBA00023004"/>
    </source>
</evidence>
<sequence length="169" mass="18428">MYSAQAEAKPVLKPVLKLVGSGVVMLLAGCGMGMDDATDYAARTFSGNGEQIYYTGRSQAGTAITYQGGTMHAQMHSTSCASCHGDDRQGKRLYPKFWLVAPALTRHALTEEHDDGHGDHERYDKNSLKVAIRHGLDPAGKGLNTAMPRWQISEEDMDDLVSFLITDSH</sequence>
<dbReference type="PROSITE" id="PS51007">
    <property type="entry name" value="CYTC"/>
    <property type="match status" value="1"/>
</dbReference>
<dbReference type="SUPFAM" id="SSF46626">
    <property type="entry name" value="Cytochrome c"/>
    <property type="match status" value="1"/>
</dbReference>
<dbReference type="Pfam" id="PF00034">
    <property type="entry name" value="Cytochrom_C"/>
    <property type="match status" value="1"/>
</dbReference>
<dbReference type="Gene3D" id="1.10.760.10">
    <property type="entry name" value="Cytochrome c-like domain"/>
    <property type="match status" value="1"/>
</dbReference>
<dbReference type="AlphaFoldDB" id="A0A1I2SJS8"/>
<feature type="domain" description="Cytochrome c" evidence="5">
    <location>
        <begin position="56"/>
        <end position="168"/>
    </location>
</feature>
<protein>
    <submittedName>
        <fullName evidence="6">Cytochrome c</fullName>
    </submittedName>
</protein>
<keyword evidence="1 4" id="KW-0349">Heme</keyword>
<evidence type="ECO:0000259" key="5">
    <source>
        <dbReference type="PROSITE" id="PS51007"/>
    </source>
</evidence>
<name>A0A1I2SJS8_9GAMM</name>
<dbReference type="GO" id="GO:0009055">
    <property type="term" value="F:electron transfer activity"/>
    <property type="evidence" value="ECO:0007669"/>
    <property type="project" value="InterPro"/>
</dbReference>
<dbReference type="Proteomes" id="UP000198623">
    <property type="component" value="Unassembled WGS sequence"/>
</dbReference>
<dbReference type="GO" id="GO:0046872">
    <property type="term" value="F:metal ion binding"/>
    <property type="evidence" value="ECO:0007669"/>
    <property type="project" value="UniProtKB-KW"/>
</dbReference>
<gene>
    <name evidence="6" type="ORF">SAMN05216175_10842</name>
</gene>
<dbReference type="EMBL" id="FOOU01000008">
    <property type="protein sequence ID" value="SFG52932.1"/>
    <property type="molecule type" value="Genomic_DNA"/>
</dbReference>
<dbReference type="STRING" id="1045558.SAMN05216175_10842"/>
<evidence type="ECO:0000313" key="7">
    <source>
        <dbReference type="Proteomes" id="UP000198623"/>
    </source>
</evidence>
<keyword evidence="2 4" id="KW-0479">Metal-binding</keyword>
<evidence type="ECO:0000256" key="1">
    <source>
        <dbReference type="ARBA" id="ARBA00022617"/>
    </source>
</evidence>
<dbReference type="InterPro" id="IPR036909">
    <property type="entry name" value="Cyt_c-like_dom_sf"/>
</dbReference>
<organism evidence="6 7">
    <name type="scientific">Neptunomonas qingdaonensis</name>
    <dbReference type="NCBI Taxonomy" id="1045558"/>
    <lineage>
        <taxon>Bacteria</taxon>
        <taxon>Pseudomonadati</taxon>
        <taxon>Pseudomonadota</taxon>
        <taxon>Gammaproteobacteria</taxon>
        <taxon>Oceanospirillales</taxon>
        <taxon>Oceanospirillaceae</taxon>
        <taxon>Neptunomonas</taxon>
    </lineage>
</organism>